<protein>
    <submittedName>
        <fullName evidence="2">Uncharacterized protein</fullName>
    </submittedName>
</protein>
<dbReference type="AlphaFoldDB" id="B0RYG2"/>
<evidence type="ECO:0000256" key="1">
    <source>
        <dbReference type="SAM" id="MobiDB-lite"/>
    </source>
</evidence>
<feature type="region of interest" description="Disordered" evidence="1">
    <location>
        <begin position="68"/>
        <end position="93"/>
    </location>
</feature>
<name>B0RYG2_XANCB</name>
<organism evidence="2 3">
    <name type="scientific">Xanthomonas campestris pv. campestris (strain B100)</name>
    <dbReference type="NCBI Taxonomy" id="509169"/>
    <lineage>
        <taxon>Bacteria</taxon>
        <taxon>Pseudomonadati</taxon>
        <taxon>Pseudomonadota</taxon>
        <taxon>Gammaproteobacteria</taxon>
        <taxon>Lysobacterales</taxon>
        <taxon>Lysobacteraceae</taxon>
        <taxon>Xanthomonas</taxon>
    </lineage>
</organism>
<accession>B0RYG2</accession>
<reference evidence="2 3" key="1">
    <citation type="journal article" date="2008" name="J. Biotechnol.">
        <title>The genome of Xanthomonas campestris pv. campestris B100 and its use for the reconstruction of metabolic pathways involved in xanthan biosynthesis.</title>
        <authorList>
            <person name="Vorholter F.J."/>
            <person name="Schneiker S."/>
            <person name="Goesmann A."/>
            <person name="Krause L."/>
            <person name="Bekel T."/>
            <person name="Kaiser O."/>
            <person name="Linke B."/>
            <person name="Patschkowski T."/>
            <person name="Ruckert C."/>
            <person name="Schmid J."/>
            <person name="Sidhu V.K."/>
            <person name="Sieber V."/>
            <person name="Tauch A."/>
            <person name="Watt S.A."/>
            <person name="Weisshaar B."/>
            <person name="Becker A."/>
            <person name="Niehaus K."/>
            <person name="Puhler A."/>
        </authorList>
    </citation>
    <scope>NUCLEOTIDE SEQUENCE [LARGE SCALE GENOMIC DNA]</scope>
    <source>
        <strain evidence="2 3">B100</strain>
    </source>
</reference>
<dbReference type="EMBL" id="AM920689">
    <property type="protein sequence ID" value="CAP52682.1"/>
    <property type="molecule type" value="Genomic_DNA"/>
</dbReference>
<evidence type="ECO:0000313" key="3">
    <source>
        <dbReference type="Proteomes" id="UP000001188"/>
    </source>
</evidence>
<feature type="compositionally biased region" description="Basic and acidic residues" evidence="1">
    <location>
        <begin position="78"/>
        <end position="92"/>
    </location>
</feature>
<proteinExistence type="predicted"/>
<gene>
    <name evidence="2" type="ORF">XCCB100_3317</name>
</gene>
<sequence>MAFVVSGRSVSAVHCRLRRRVTCTRNVHPRVRGFSPAGSGGARKVARRCGGGADGVGAKRCDGNDRFTCRQPPTVRPQRSDPDALLDGDRPMRTQSRMMVAGTRRFPVYEVRVSEQGAVTRHYTVGELGGCFGDLAAAAASAQSLLDTADLVMPPAPGDLQLALR</sequence>
<dbReference type="KEGG" id="xca:xcc-b100_3317"/>
<evidence type="ECO:0000313" key="2">
    <source>
        <dbReference type="EMBL" id="CAP52682.1"/>
    </source>
</evidence>
<dbReference type="Proteomes" id="UP000001188">
    <property type="component" value="Chromosome"/>
</dbReference>
<dbReference type="HOGENOM" id="CLU_1610137_0_0_6"/>